<dbReference type="HAMAP" id="MF_01392">
    <property type="entry name" value="CytC_Ccs1"/>
    <property type="match status" value="1"/>
</dbReference>
<evidence type="ECO:0000256" key="1">
    <source>
        <dbReference type="ARBA" id="ARBA00004141"/>
    </source>
</evidence>
<keyword evidence="3" id="KW-0201">Cytochrome c-type biogenesis</keyword>
<reference evidence="8" key="1">
    <citation type="submission" date="2015-08" db="EMBL/GenBank/DDBJ databases">
        <authorList>
            <person name="Babu N.S."/>
            <person name="Beckwith C.J."/>
            <person name="Beseler K.G."/>
            <person name="Brison A."/>
            <person name="Carone J.V."/>
            <person name="Caskin T.P."/>
            <person name="Diamond M."/>
            <person name="Durham M.E."/>
            <person name="Foxe J.M."/>
            <person name="Go M."/>
            <person name="Henderson B.A."/>
            <person name="Jones I.B."/>
            <person name="McGettigan J.A."/>
            <person name="Micheletti S.J."/>
            <person name="Nasrallah M.E."/>
            <person name="Ortiz D."/>
            <person name="Piller C.R."/>
            <person name="Privatt S.R."/>
            <person name="Schneider S.L."/>
            <person name="Sharp S."/>
            <person name="Smith T.C."/>
            <person name="Stanton J.D."/>
            <person name="Ullery H.E."/>
            <person name="Wilson R.J."/>
            <person name="Serrano M.G."/>
            <person name="Buck G."/>
            <person name="Lee V."/>
            <person name="Wang Y."/>
            <person name="Carvalho R."/>
            <person name="Voegtly L."/>
            <person name="Shi R."/>
            <person name="Duckworth R."/>
            <person name="Johnson A."/>
            <person name="Loviza R."/>
            <person name="Walstead R."/>
            <person name="Shah Z."/>
            <person name="Kiflezghi M."/>
            <person name="Wade K."/>
            <person name="Ball S.L."/>
            <person name="Bradley K.W."/>
            <person name="Asai D.J."/>
            <person name="Bowman C.A."/>
            <person name="Russell D.A."/>
            <person name="Pope W.H."/>
            <person name="Jacobs-Sera D."/>
            <person name="Hendrix R.W."/>
            <person name="Hatfull G.F."/>
        </authorList>
    </citation>
    <scope>NUCLEOTIDE SEQUENCE</scope>
</reference>
<sequence length="624" mass="65629">MIMGHSSVLSGTIASHAGAGTTCSSRGRIPPNTLFASHIIHHVVLARTWGSCHRQHGVSGPPPPKALNSGTEEPAPSSGLLDLSEPSAQRRVQLPAAARPSTPTPRYVWRVALRALSNLRLAIAELAVIAGLSACGTLVDQGQSPAYYVEHYPLGQVWLPWPIILPLQLDHIYSAPYFLGLLGLLGASLTACTTTTQWPQARVAQRWRFKPGVEALRALPAVTEMEGHSVRSVGQLLRDRGYQVFVEGARQAGAAGGAPTASGPPSSEPRALYAFKGLAGKLGPIGVHASMLAVLAGVSLGAVGRWEGVVMMPEGAASPVRELLHPASPFAWEAAAHAADLKFDAFQIDYRDDGSIRQFVTSITVLEEGVPVARQTVSVNQPLRYKGLTAYQTDWALAAVRVSALPLSDAALGPQTGTALSRTPPDEAGVSEGQGKPVPNTPRQPVQLSLPMAQLAGESPESKLFGTFLPLSTLGLPAEDGALGSNPRGISLLARDLQTVVLYDGKGAFVGVRRPGSNLPITVEGVELRIGAITPSSGMQLKIDPGVPLVYAGFLGLCITVVVSYLSHSQLWGVATEDGSVLLGGRTNRALQAFADEVVALGGKQEEEDPEVAAGEQDRSSSWY</sequence>
<evidence type="ECO:0000256" key="4">
    <source>
        <dbReference type="ARBA" id="ARBA00022989"/>
    </source>
</evidence>
<dbReference type="AlphaFoldDB" id="A0A1D1ZY54"/>
<comment type="subcellular location">
    <subcellularLocation>
        <location evidence="1">Membrane</location>
        <topology evidence="1">Multi-pass membrane protein</topology>
    </subcellularLocation>
</comment>
<gene>
    <name evidence="8" type="ORF">g.31962</name>
</gene>
<dbReference type="GO" id="GO:0017004">
    <property type="term" value="P:cytochrome complex assembly"/>
    <property type="evidence" value="ECO:0007669"/>
    <property type="project" value="UniProtKB-KW"/>
</dbReference>
<keyword evidence="5" id="KW-0472">Membrane</keyword>
<evidence type="ECO:0000313" key="8">
    <source>
        <dbReference type="EMBL" id="JAT71880.1"/>
    </source>
</evidence>
<dbReference type="InterPro" id="IPR007816">
    <property type="entry name" value="ResB-like_domain"/>
</dbReference>
<organism evidence="8">
    <name type="scientific">Auxenochlorella protothecoides</name>
    <name type="common">Green microalga</name>
    <name type="synonym">Chlorella protothecoides</name>
    <dbReference type="NCBI Taxonomy" id="3075"/>
    <lineage>
        <taxon>Eukaryota</taxon>
        <taxon>Viridiplantae</taxon>
        <taxon>Chlorophyta</taxon>
        <taxon>core chlorophytes</taxon>
        <taxon>Trebouxiophyceae</taxon>
        <taxon>Chlorellales</taxon>
        <taxon>Chlorellaceae</taxon>
        <taxon>Auxenochlorella</taxon>
    </lineage>
</organism>
<evidence type="ECO:0000256" key="3">
    <source>
        <dbReference type="ARBA" id="ARBA00022748"/>
    </source>
</evidence>
<evidence type="ECO:0000256" key="2">
    <source>
        <dbReference type="ARBA" id="ARBA00022692"/>
    </source>
</evidence>
<feature type="region of interest" description="Disordered" evidence="6">
    <location>
        <begin position="602"/>
        <end position="624"/>
    </location>
</feature>
<feature type="region of interest" description="Disordered" evidence="6">
    <location>
        <begin position="54"/>
        <end position="82"/>
    </location>
</feature>
<dbReference type="PANTHER" id="PTHR31566:SF0">
    <property type="entry name" value="CYTOCHROME C BIOGENESIS PROTEIN CCS1, CHLOROPLASTIC"/>
    <property type="match status" value="1"/>
</dbReference>
<evidence type="ECO:0000256" key="5">
    <source>
        <dbReference type="ARBA" id="ARBA00023136"/>
    </source>
</evidence>
<feature type="domain" description="ResB-like" evidence="7">
    <location>
        <begin position="119"/>
        <end position="598"/>
    </location>
</feature>
<accession>A0A1D1ZY54</accession>
<dbReference type="PANTHER" id="PTHR31566">
    <property type="entry name" value="CYTOCHROME C BIOGENESIS PROTEIN CCS1, CHLOROPLASTIC"/>
    <property type="match status" value="1"/>
</dbReference>
<dbReference type="EMBL" id="GDKF01006742">
    <property type="protein sequence ID" value="JAT71880.1"/>
    <property type="molecule type" value="Transcribed_RNA"/>
</dbReference>
<evidence type="ECO:0000256" key="6">
    <source>
        <dbReference type="SAM" id="MobiDB-lite"/>
    </source>
</evidence>
<name>A0A1D1ZY54_AUXPR</name>
<evidence type="ECO:0000259" key="7">
    <source>
        <dbReference type="Pfam" id="PF05140"/>
    </source>
</evidence>
<feature type="region of interest" description="Disordered" evidence="6">
    <location>
        <begin position="415"/>
        <end position="445"/>
    </location>
</feature>
<protein>
    <recommendedName>
        <fullName evidence="7">ResB-like domain-containing protein</fullName>
    </recommendedName>
</protein>
<keyword evidence="4" id="KW-1133">Transmembrane helix</keyword>
<dbReference type="GO" id="GO:0016020">
    <property type="term" value="C:membrane"/>
    <property type="evidence" value="ECO:0007669"/>
    <property type="project" value="UniProtKB-SubCell"/>
</dbReference>
<proteinExistence type="inferred from homology"/>
<keyword evidence="2" id="KW-0812">Transmembrane</keyword>
<dbReference type="Pfam" id="PF05140">
    <property type="entry name" value="ResB"/>
    <property type="match status" value="1"/>
</dbReference>
<dbReference type="InterPro" id="IPR023494">
    <property type="entry name" value="Cyt_c_bgen_Ccs1/CcsB/ResB"/>
</dbReference>